<evidence type="ECO:0000256" key="1">
    <source>
        <dbReference type="SAM" id="Phobius"/>
    </source>
</evidence>
<proteinExistence type="predicted"/>
<feature type="transmembrane region" description="Helical" evidence="1">
    <location>
        <begin position="95"/>
        <end position="114"/>
    </location>
</feature>
<organism evidence="2 3">
    <name type="scientific">Clostridium sulfidigenes</name>
    <dbReference type="NCBI Taxonomy" id="318464"/>
    <lineage>
        <taxon>Bacteria</taxon>
        <taxon>Bacillati</taxon>
        <taxon>Bacillota</taxon>
        <taxon>Clostridia</taxon>
        <taxon>Eubacteriales</taxon>
        <taxon>Clostridiaceae</taxon>
        <taxon>Clostridium</taxon>
    </lineage>
</organism>
<feature type="transmembrane region" description="Helical" evidence="1">
    <location>
        <begin position="120"/>
        <end position="145"/>
    </location>
</feature>
<gene>
    <name evidence="2" type="ORF">IO99_05145</name>
</gene>
<evidence type="ECO:0000313" key="2">
    <source>
        <dbReference type="EMBL" id="KEZ87467.1"/>
    </source>
</evidence>
<reference evidence="2 3" key="1">
    <citation type="submission" date="2014-07" db="EMBL/GenBank/DDBJ databases">
        <title>Draft genome of Clostridium sulfidigenes 113A isolated from sediments associated with methane hydrate from Krishna Godavari basin.</title>
        <authorList>
            <person name="Honkalas V.S."/>
            <person name="Dabir A.P."/>
            <person name="Arora P."/>
            <person name="Dhakephalkar P.K."/>
        </authorList>
    </citation>
    <scope>NUCLEOTIDE SEQUENCE [LARGE SCALE GENOMIC DNA]</scope>
    <source>
        <strain evidence="2 3">113A</strain>
    </source>
</reference>
<keyword evidence="1" id="KW-0812">Transmembrane</keyword>
<accession>A0A084JET3</accession>
<keyword evidence="1" id="KW-0472">Membrane</keyword>
<evidence type="ECO:0000313" key="3">
    <source>
        <dbReference type="Proteomes" id="UP000028542"/>
    </source>
</evidence>
<name>A0A084JET3_9CLOT</name>
<keyword evidence="1" id="KW-1133">Transmembrane helix</keyword>
<feature type="transmembrane region" description="Helical" evidence="1">
    <location>
        <begin position="225"/>
        <end position="247"/>
    </location>
</feature>
<keyword evidence="3" id="KW-1185">Reference proteome</keyword>
<protein>
    <submittedName>
        <fullName evidence="2">Uncharacterized protein</fullName>
    </submittedName>
</protein>
<feature type="transmembrane region" description="Helical" evidence="1">
    <location>
        <begin position="55"/>
        <end position="75"/>
    </location>
</feature>
<dbReference type="eggNOG" id="ENOG5030GC4">
    <property type="taxonomic scope" value="Bacteria"/>
</dbReference>
<dbReference type="RefSeq" id="WP_035130964.1">
    <property type="nucleotide sequence ID" value="NZ_JPMD01000011.1"/>
</dbReference>
<feature type="transmembrane region" description="Helical" evidence="1">
    <location>
        <begin position="189"/>
        <end position="205"/>
    </location>
</feature>
<dbReference type="EMBL" id="JPMD01000011">
    <property type="protein sequence ID" value="KEZ87467.1"/>
    <property type="molecule type" value="Genomic_DNA"/>
</dbReference>
<dbReference type="Proteomes" id="UP000028542">
    <property type="component" value="Unassembled WGS sequence"/>
</dbReference>
<dbReference type="AlphaFoldDB" id="A0A084JET3"/>
<sequence length="307" mass="35694">MLDQRGLKSVRNFSVCMLLISIVINIVLVLRHFGYDVNMIQDLGYEISIIEEINIKNYVEFFTLPFVATAIASAINRAKDLSQEAKDEMRSKMKLMKSGTIFFILYILFSALIIKKSYFIVAAFIMLGIYVNLIFITEKIIVLGLNDHQMKWRAAVNGTDYPVEGSSIFWRFKPWFMPFERVPFSKRSLGLYNIVVMVIFTYTLIESKITDIFEVIFFIIVIREIFSLIEYILGLYTSLIGICTGVTESQESKNRSQYWTVYVTDFKNKREIAYRTYNYPFISRGEEAKVVHGMFSKRVVLINGRTI</sequence>
<comment type="caution">
    <text evidence="2">The sequence shown here is derived from an EMBL/GenBank/DDBJ whole genome shotgun (WGS) entry which is preliminary data.</text>
</comment>
<feature type="transmembrane region" description="Helical" evidence="1">
    <location>
        <begin position="12"/>
        <end position="35"/>
    </location>
</feature>